<evidence type="ECO:0000256" key="2">
    <source>
        <dbReference type="ARBA" id="ARBA00022475"/>
    </source>
</evidence>
<keyword evidence="3 6" id="KW-0812">Transmembrane</keyword>
<gene>
    <name evidence="8" type="ORF">ACFSJD_19545</name>
</gene>
<organism evidence="8 9">
    <name type="scientific">Pseudonocardia yunnanensis</name>
    <dbReference type="NCBI Taxonomy" id="58107"/>
    <lineage>
        <taxon>Bacteria</taxon>
        <taxon>Bacillati</taxon>
        <taxon>Actinomycetota</taxon>
        <taxon>Actinomycetes</taxon>
        <taxon>Pseudonocardiales</taxon>
        <taxon>Pseudonocardiaceae</taxon>
        <taxon>Pseudonocardia</taxon>
    </lineage>
</organism>
<evidence type="ECO:0000256" key="6">
    <source>
        <dbReference type="SAM" id="Phobius"/>
    </source>
</evidence>
<protein>
    <submittedName>
        <fullName evidence="8">PLD nuclease N-terminal domain-containing protein</fullName>
    </submittedName>
</protein>
<evidence type="ECO:0000256" key="4">
    <source>
        <dbReference type="ARBA" id="ARBA00022989"/>
    </source>
</evidence>
<comment type="subcellular location">
    <subcellularLocation>
        <location evidence="1">Cell membrane</location>
        <topology evidence="1">Multi-pass membrane protein</topology>
    </subcellularLocation>
</comment>
<keyword evidence="4 6" id="KW-1133">Transmembrane helix</keyword>
<feature type="transmembrane region" description="Helical" evidence="6">
    <location>
        <begin position="22"/>
        <end position="48"/>
    </location>
</feature>
<sequence>MTIYNTITAAATAAAVQDHQQIWGPVVAAVLVIAMLAYVIFFLAALVSILGSRQSGGMKLVWIIFAFCAPFLGPVLWFLVGRKQHAFT</sequence>
<feature type="domain" description="Cardiolipin synthase N-terminal" evidence="7">
    <location>
        <begin position="40"/>
        <end position="82"/>
    </location>
</feature>
<evidence type="ECO:0000313" key="8">
    <source>
        <dbReference type="EMBL" id="MFD1519698.1"/>
    </source>
</evidence>
<keyword evidence="9" id="KW-1185">Reference proteome</keyword>
<accession>A0ABW4EVR1</accession>
<reference evidence="9" key="1">
    <citation type="journal article" date="2019" name="Int. J. Syst. Evol. Microbiol.">
        <title>The Global Catalogue of Microorganisms (GCM) 10K type strain sequencing project: providing services to taxonomists for standard genome sequencing and annotation.</title>
        <authorList>
            <consortium name="The Broad Institute Genomics Platform"/>
            <consortium name="The Broad Institute Genome Sequencing Center for Infectious Disease"/>
            <person name="Wu L."/>
            <person name="Ma J."/>
        </authorList>
    </citation>
    <scope>NUCLEOTIDE SEQUENCE [LARGE SCALE GENOMIC DNA]</scope>
    <source>
        <strain evidence="9">CCM 7043</strain>
    </source>
</reference>
<name>A0ABW4EVR1_9PSEU</name>
<evidence type="ECO:0000256" key="1">
    <source>
        <dbReference type="ARBA" id="ARBA00004651"/>
    </source>
</evidence>
<keyword evidence="2" id="KW-1003">Cell membrane</keyword>
<dbReference type="Pfam" id="PF13396">
    <property type="entry name" value="PLDc_N"/>
    <property type="match status" value="1"/>
</dbReference>
<dbReference type="Proteomes" id="UP001597114">
    <property type="component" value="Unassembled WGS sequence"/>
</dbReference>
<keyword evidence="5 6" id="KW-0472">Membrane</keyword>
<proteinExistence type="predicted"/>
<comment type="caution">
    <text evidence="8">The sequence shown here is derived from an EMBL/GenBank/DDBJ whole genome shotgun (WGS) entry which is preliminary data.</text>
</comment>
<evidence type="ECO:0000313" key="9">
    <source>
        <dbReference type="Proteomes" id="UP001597114"/>
    </source>
</evidence>
<dbReference type="EMBL" id="JBHUCO010000019">
    <property type="protein sequence ID" value="MFD1519698.1"/>
    <property type="molecule type" value="Genomic_DNA"/>
</dbReference>
<dbReference type="InterPro" id="IPR027379">
    <property type="entry name" value="CLS_N"/>
</dbReference>
<evidence type="ECO:0000256" key="5">
    <source>
        <dbReference type="ARBA" id="ARBA00023136"/>
    </source>
</evidence>
<evidence type="ECO:0000256" key="3">
    <source>
        <dbReference type="ARBA" id="ARBA00022692"/>
    </source>
</evidence>
<dbReference type="RefSeq" id="WP_344717717.1">
    <property type="nucleotide sequence ID" value="NZ_BAAAUS010000001.1"/>
</dbReference>
<evidence type="ECO:0000259" key="7">
    <source>
        <dbReference type="Pfam" id="PF13396"/>
    </source>
</evidence>
<feature type="transmembrane region" description="Helical" evidence="6">
    <location>
        <begin position="60"/>
        <end position="80"/>
    </location>
</feature>